<keyword evidence="10" id="KW-0675">Receptor</keyword>
<keyword evidence="15" id="KW-1185">Reference proteome</keyword>
<keyword evidence="4" id="KW-0433">Leucine-rich repeat</keyword>
<dbReference type="FunFam" id="3.80.10.10:FF:000111">
    <property type="entry name" value="LRR receptor-like serine/threonine-protein kinase ERECTA"/>
    <property type="match status" value="1"/>
</dbReference>
<proteinExistence type="inferred from homology"/>
<dbReference type="FunFam" id="3.80.10.10:FF:001347">
    <property type="entry name" value="LRR receptor-like serine/threonine-protein kinase GSO2"/>
    <property type="match status" value="1"/>
</dbReference>
<evidence type="ECO:0000256" key="2">
    <source>
        <dbReference type="ARBA" id="ARBA00009592"/>
    </source>
</evidence>
<dbReference type="Pfam" id="PF08263">
    <property type="entry name" value="LRRNT_2"/>
    <property type="match status" value="1"/>
</dbReference>
<sequence length="1392" mass="154505">MTEVPRLMSQGVWENTINAKAFMVMFSMKAECAVELGYILVVRDFLEVFPDDIVSAKQPIRCIQREREALLQFKATLVDDYNMLSSWTTPDCCQWKGIRCSNLTAHVLTLDLGEYLLRGDIHKSLMELQQLQYLNLSSNNFQDIHIPEFFSSLHNLRSLDLSYAGFGGKIPSKFGSLPHLKYLNLAHNSLEGSIPCQLGNLSMLQHLDLSGNSLEGNIPSQLGNLFNLQKLYLGEYNSALKMDDGNHGGGQWLSNLTSLTHLYLRSVSNLNGSHSWPQMIGKLPKLRELGLRDCSLSDHFILSMRPSKFNVCTSLSVLDLSENTFTSSIIFQWVSNITFNLVELDLSGNPLEASPSNHFTTKTVKLPKLRELSLSYCGLSDNFLHSVTPSNFNLSTSLSILDLSENTFTSCMIFQWMSNMSSNLIELDLSYNLLEGSTSHFGVMMNSLERLDLFGNRLKGGFLKSFMNICTLRSLNMQENNLTEDLPSILHNLSGGCLRYSLQELDLSINKIIGLLTGISVFSSLKTLDLSNNNLNGIPDGSKLPPHLESLSIQGNSLEGGIPKSFGNACVLSSLHLSFNNLNVELPMIIHHLSGCAGYSLQKLNLEGNKINGTLPDLSMFSTLKTLDLSNNNLNGIPDGSKLPPQLESLSIQSNSLEGGIPESFGSTCTLNSLDLSYNSLSEEVTGIFSHLSGCSGYSLREINLNGNKINGTISDFSMFSKFISVMLSGNRLGVKTPKSSILSFDQLEKESGAPNSFQNAGTLQSLDLSNNSLSEELPTIIHHLSRYARYSLQRLDLSKNQINGTLPNLRPLFPSLKALDLSENRLNGTIPKDVQFPTELRSLFLNSNSMKGVITDSHFANMSKLDSLNLSGNSLALAFTHNWVPPFQLSTIGLRSCTLRPAFPKWLQTQNNYQIIDISDAGISDTVPRWFWAKLASQMLMTVNISHNNLKGVVSNLPLKNLQYSLILASNQFEGPIPPFLRHSTILDLSNNTFSNSLPFLCASGVADTLYQLDLSHNELSGEIPDCWSQFKSLVYLDLSHNNFSGKIPTSIGSLLQLQALLLRNNNLTEEIPFSLRSCTKLVMIDMAENGLSGPIPTWIGSTLQVLQILILARNQFFGSLPLQICYLKSIQLLDLSLNNFSGQIPKCFQNFTSMARKTSSKDHPQHLYLVNTTIFAPENTSYDLNAILMWKGAEEVFKNYGLSLLKSIDLSSNNFSGGIPAGIENLFALISLNLSRNNLRGEIPSNIGKLASLEFLDLSRNQFDGSIPWSLTQIHRLTMLDLSHNHLSGAIPTVQDNFDLCGAPLEKLCVEGEPPQEPIQEKEKEKDDSLFTRGFYISMTFGFVIGFWGIFGSILIKRSWRHAYFKFLNNFIDRVYVMVAIKLSIAGNNG</sequence>
<reference evidence="15" key="1">
    <citation type="journal article" date="2019" name="Toxins">
        <title>Detection of Abrin-Like and Prepropulchellin-Like Toxin Genes and Transcripts Using Whole Genome Sequencing and Full-Length Transcript Sequencing of Abrus precatorius.</title>
        <authorList>
            <person name="Hovde B.T."/>
            <person name="Daligault H.E."/>
            <person name="Hanschen E.R."/>
            <person name="Kunde Y.A."/>
            <person name="Johnson M.B."/>
            <person name="Starkenburg S.R."/>
            <person name="Johnson S.L."/>
        </authorList>
    </citation>
    <scope>NUCLEOTIDE SEQUENCE [LARGE SCALE GENOMIC DNA]</scope>
</reference>
<organism evidence="15 16">
    <name type="scientific">Abrus precatorius</name>
    <name type="common">Indian licorice</name>
    <name type="synonym">Glycine abrus</name>
    <dbReference type="NCBI Taxonomy" id="3816"/>
    <lineage>
        <taxon>Eukaryota</taxon>
        <taxon>Viridiplantae</taxon>
        <taxon>Streptophyta</taxon>
        <taxon>Embryophyta</taxon>
        <taxon>Tracheophyta</taxon>
        <taxon>Spermatophyta</taxon>
        <taxon>Magnoliopsida</taxon>
        <taxon>eudicotyledons</taxon>
        <taxon>Gunneridae</taxon>
        <taxon>Pentapetalae</taxon>
        <taxon>rosids</taxon>
        <taxon>fabids</taxon>
        <taxon>Fabales</taxon>
        <taxon>Fabaceae</taxon>
        <taxon>Papilionoideae</taxon>
        <taxon>50 kb inversion clade</taxon>
        <taxon>NPAAA clade</taxon>
        <taxon>indigoferoid/millettioid clade</taxon>
        <taxon>Abreae</taxon>
        <taxon>Abrus</taxon>
    </lineage>
</organism>
<keyword evidence="9 12" id="KW-0472">Membrane</keyword>
<evidence type="ECO:0000259" key="13">
    <source>
        <dbReference type="Pfam" id="PF08263"/>
    </source>
</evidence>
<comment type="subcellular location">
    <subcellularLocation>
        <location evidence="1">Cell membrane</location>
        <topology evidence="1">Single-pass type I membrane protein</topology>
    </subcellularLocation>
</comment>
<evidence type="ECO:0000313" key="16">
    <source>
        <dbReference type="RefSeq" id="XP_027357233.1"/>
    </source>
</evidence>
<dbReference type="PRINTS" id="PR00019">
    <property type="entry name" value="LEURICHRPT"/>
</dbReference>
<accession>A0A8B8LP98</accession>
<evidence type="ECO:0000256" key="8">
    <source>
        <dbReference type="ARBA" id="ARBA00022989"/>
    </source>
</evidence>
<dbReference type="Pfam" id="PF00560">
    <property type="entry name" value="LRR_1"/>
    <property type="match status" value="15"/>
</dbReference>
<evidence type="ECO:0000256" key="3">
    <source>
        <dbReference type="ARBA" id="ARBA00022475"/>
    </source>
</evidence>
<reference evidence="16" key="2">
    <citation type="submission" date="2025-08" db="UniProtKB">
        <authorList>
            <consortium name="RefSeq"/>
        </authorList>
    </citation>
    <scope>IDENTIFICATION</scope>
    <source>
        <tissue evidence="16">Young leaves</tissue>
    </source>
</reference>
<dbReference type="PANTHER" id="PTHR48052">
    <property type="entry name" value="UNNAMED PRODUCT"/>
    <property type="match status" value="1"/>
</dbReference>
<keyword evidence="8 12" id="KW-1133">Transmembrane helix</keyword>
<evidence type="ECO:0000256" key="7">
    <source>
        <dbReference type="ARBA" id="ARBA00022737"/>
    </source>
</evidence>
<keyword evidence="7" id="KW-0677">Repeat</keyword>
<evidence type="ECO:0000313" key="15">
    <source>
        <dbReference type="Proteomes" id="UP000694853"/>
    </source>
</evidence>
<dbReference type="GeneID" id="113866615"/>
<evidence type="ECO:0000256" key="1">
    <source>
        <dbReference type="ARBA" id="ARBA00004251"/>
    </source>
</evidence>
<feature type="domain" description="Disease resistance R13L4/SHOC-2-like LRR" evidence="14">
    <location>
        <begin position="150"/>
        <end position="292"/>
    </location>
</feature>
<evidence type="ECO:0000256" key="10">
    <source>
        <dbReference type="ARBA" id="ARBA00023170"/>
    </source>
</evidence>
<evidence type="ECO:0000259" key="14">
    <source>
        <dbReference type="Pfam" id="PF23598"/>
    </source>
</evidence>
<dbReference type="Gene3D" id="3.80.10.10">
    <property type="entry name" value="Ribonuclease Inhibitor"/>
    <property type="match status" value="5"/>
</dbReference>
<evidence type="ECO:0000256" key="11">
    <source>
        <dbReference type="ARBA" id="ARBA00023180"/>
    </source>
</evidence>
<keyword evidence="3" id="KW-1003">Cell membrane</keyword>
<evidence type="ECO:0000256" key="4">
    <source>
        <dbReference type="ARBA" id="ARBA00022614"/>
    </source>
</evidence>
<evidence type="ECO:0000256" key="12">
    <source>
        <dbReference type="SAM" id="Phobius"/>
    </source>
</evidence>
<dbReference type="Proteomes" id="UP000694853">
    <property type="component" value="Unplaced"/>
</dbReference>
<evidence type="ECO:0000256" key="6">
    <source>
        <dbReference type="ARBA" id="ARBA00022729"/>
    </source>
</evidence>
<protein>
    <submittedName>
        <fullName evidence="16">Receptor-like protein EIX2</fullName>
    </submittedName>
</protein>
<evidence type="ECO:0000256" key="5">
    <source>
        <dbReference type="ARBA" id="ARBA00022692"/>
    </source>
</evidence>
<gene>
    <name evidence="16" type="primary">LOC113866615</name>
</gene>
<feature type="transmembrane region" description="Helical" evidence="12">
    <location>
        <begin position="1337"/>
        <end position="1358"/>
    </location>
</feature>
<dbReference type="FunFam" id="3.80.10.10:FF:000095">
    <property type="entry name" value="LRR receptor-like serine/threonine-protein kinase GSO1"/>
    <property type="match status" value="1"/>
</dbReference>
<dbReference type="KEGG" id="aprc:113866615"/>
<dbReference type="InterPro" id="IPR013210">
    <property type="entry name" value="LRR_N_plant-typ"/>
</dbReference>
<dbReference type="SUPFAM" id="SSF52047">
    <property type="entry name" value="RNI-like"/>
    <property type="match status" value="1"/>
</dbReference>
<dbReference type="InterPro" id="IPR032675">
    <property type="entry name" value="LRR_dom_sf"/>
</dbReference>
<dbReference type="OrthoDB" id="1432377at2759"/>
<dbReference type="SMART" id="SM00369">
    <property type="entry name" value="LRR_TYP"/>
    <property type="match status" value="12"/>
</dbReference>
<dbReference type="SMART" id="SM00364">
    <property type="entry name" value="LRR_BAC"/>
    <property type="match status" value="7"/>
</dbReference>
<keyword evidence="6" id="KW-0732">Signal</keyword>
<feature type="domain" description="Leucine-rich repeat-containing N-terminal plant-type" evidence="13">
    <location>
        <begin position="65"/>
        <end position="101"/>
    </location>
</feature>
<keyword evidence="11" id="KW-0325">Glycoprotein</keyword>
<dbReference type="InterPro" id="IPR003591">
    <property type="entry name" value="Leu-rich_rpt_typical-subtyp"/>
</dbReference>
<keyword evidence="5 12" id="KW-0812">Transmembrane</keyword>
<name>A0A8B8LP98_ABRPR</name>
<dbReference type="RefSeq" id="XP_027357233.1">
    <property type="nucleotide sequence ID" value="XM_027501432.1"/>
</dbReference>
<dbReference type="PANTHER" id="PTHR48052:SF8">
    <property type="entry name" value="LRR RECEPTOR-LIKE SERINE_THREONINE-PROTEIN KINASE FLS2"/>
    <property type="match status" value="1"/>
</dbReference>
<dbReference type="InterPro" id="IPR055414">
    <property type="entry name" value="LRR_R13L4/SHOC2-like"/>
</dbReference>
<dbReference type="InterPro" id="IPR001611">
    <property type="entry name" value="Leu-rich_rpt"/>
</dbReference>
<comment type="similarity">
    <text evidence="2">Belongs to the RLP family.</text>
</comment>
<evidence type="ECO:0000256" key="9">
    <source>
        <dbReference type="ARBA" id="ARBA00023136"/>
    </source>
</evidence>
<dbReference type="SUPFAM" id="SSF52058">
    <property type="entry name" value="L domain-like"/>
    <property type="match status" value="3"/>
</dbReference>
<dbReference type="PROSITE" id="PS51450">
    <property type="entry name" value="LRR"/>
    <property type="match status" value="5"/>
</dbReference>
<dbReference type="FunFam" id="3.80.10.10:FF:000275">
    <property type="entry name" value="Leucine-rich repeat receptor-like protein kinase"/>
    <property type="match status" value="1"/>
</dbReference>
<dbReference type="GO" id="GO:0005886">
    <property type="term" value="C:plasma membrane"/>
    <property type="evidence" value="ECO:0007669"/>
    <property type="project" value="UniProtKB-SubCell"/>
</dbReference>
<dbReference type="Pfam" id="PF13855">
    <property type="entry name" value="LRR_8"/>
    <property type="match status" value="1"/>
</dbReference>
<dbReference type="SMART" id="SM00368">
    <property type="entry name" value="LRR_RI"/>
    <property type="match status" value="6"/>
</dbReference>
<dbReference type="Pfam" id="PF23598">
    <property type="entry name" value="LRR_14"/>
    <property type="match status" value="1"/>
</dbReference>